<accession>A0A8H7EZA8</accession>
<protein>
    <recommendedName>
        <fullName evidence="7">PDZ GRASP-type domain-containing protein</fullName>
    </recommendedName>
</protein>
<dbReference type="Proteomes" id="UP000629468">
    <property type="component" value="Unassembled WGS sequence"/>
</dbReference>
<dbReference type="PANTHER" id="PTHR12893">
    <property type="entry name" value="GOLGI REASSEMBLY STACKING PROTEIN GRASP"/>
    <property type="match status" value="1"/>
</dbReference>
<dbReference type="InterPro" id="IPR036034">
    <property type="entry name" value="PDZ_sf"/>
</dbReference>
<evidence type="ECO:0000256" key="2">
    <source>
        <dbReference type="ARBA" id="ARBA00022737"/>
    </source>
</evidence>
<dbReference type="SUPFAM" id="SSF50156">
    <property type="entry name" value="PDZ domain-like"/>
    <property type="match status" value="1"/>
</dbReference>
<feature type="region of interest" description="Disordered" evidence="6">
    <location>
        <begin position="253"/>
        <end position="293"/>
    </location>
</feature>
<reference evidence="8 9" key="1">
    <citation type="journal article" name="Sci. Rep.">
        <title>Telomere-to-telomere assembled and centromere annotated genomes of the two main subspecies of the button mushroom Agaricus bisporus reveal especially polymorphic chromosome ends.</title>
        <authorList>
            <person name="Sonnenberg A.S.M."/>
            <person name="Sedaghat-Telgerd N."/>
            <person name="Lavrijssen B."/>
            <person name="Ohm R.A."/>
            <person name="Hendrickx P.M."/>
            <person name="Scholtmeijer K."/>
            <person name="Baars J.J.P."/>
            <person name="van Peer A."/>
        </authorList>
    </citation>
    <scope>NUCLEOTIDE SEQUENCE [LARGE SCALE GENOMIC DNA]</scope>
    <source>
        <strain evidence="8 9">H119_p4</strain>
    </source>
</reference>
<dbReference type="InterPro" id="IPR007583">
    <property type="entry name" value="GRASP55_65"/>
</dbReference>
<dbReference type="GO" id="GO:0046872">
    <property type="term" value="F:metal ion binding"/>
    <property type="evidence" value="ECO:0007669"/>
    <property type="project" value="UniProtKB-KW"/>
</dbReference>
<dbReference type="Gene3D" id="2.30.42.10">
    <property type="match status" value="2"/>
</dbReference>
<organism evidence="8 9">
    <name type="scientific">Agaricus bisporus var. burnettii</name>
    <dbReference type="NCBI Taxonomy" id="192524"/>
    <lineage>
        <taxon>Eukaryota</taxon>
        <taxon>Fungi</taxon>
        <taxon>Dikarya</taxon>
        <taxon>Basidiomycota</taxon>
        <taxon>Agaricomycotina</taxon>
        <taxon>Agaricomycetes</taxon>
        <taxon>Agaricomycetidae</taxon>
        <taxon>Agaricales</taxon>
        <taxon>Agaricineae</taxon>
        <taxon>Agaricaceae</taxon>
        <taxon>Agaricus</taxon>
    </lineage>
</organism>
<keyword evidence="5" id="KW-0862">Zinc</keyword>
<feature type="domain" description="PDZ GRASP-type" evidence="7">
    <location>
        <begin position="17"/>
        <end position="115"/>
    </location>
</feature>
<keyword evidence="4" id="KW-0472">Membrane</keyword>
<dbReference type="Pfam" id="PF04495">
    <property type="entry name" value="GRASP55_65"/>
    <property type="match status" value="1"/>
</dbReference>
<feature type="binding site" evidence="5">
    <location>
        <position position="20"/>
    </location>
    <ligand>
        <name>Zn(2+)</name>
        <dbReference type="ChEBI" id="CHEBI:29105"/>
    </ligand>
</feature>
<dbReference type="GO" id="GO:0007030">
    <property type="term" value="P:Golgi organization"/>
    <property type="evidence" value="ECO:0007669"/>
    <property type="project" value="TreeGrafter"/>
</dbReference>
<dbReference type="GO" id="GO:0000139">
    <property type="term" value="C:Golgi membrane"/>
    <property type="evidence" value="ECO:0007669"/>
    <property type="project" value="UniProtKB-SubCell"/>
</dbReference>
<dbReference type="InterPro" id="IPR024958">
    <property type="entry name" value="GRASP_PDZ"/>
</dbReference>
<sequence length="293" mass="31998">MGAGQSSSAFQAQLPSRGLHVLRVTPHSPASQTDIEPFFDFVVGFQGDSFSDNQTINASELERIVESHEGRTLNLLVWSSKGQQTRVVPILPSRAWSSSTTDSPANGNGAQPSLLGLSMRICEPESATENVWHVLDVYEGSPAESAGLVPMGDWILGWSGGVLGAENDFYDVVEAHVDKPLRVYVYSYDFDTLREVVLIPNRNWGGEGLLGCVFGFGLLHRIPPQPLDKVPGSVPLELQEEFEEPELFVPADAESHAPQSHTWQVNRNAANVSQHDHTEIPDPPRPFPPAVVS</sequence>
<keyword evidence="5" id="KW-0479">Metal-binding</keyword>
<dbReference type="FunFam" id="2.30.42.10:FF:000026">
    <property type="entry name" value="Golgi reassembly stacking protein 2"/>
    <property type="match status" value="1"/>
</dbReference>
<evidence type="ECO:0000256" key="6">
    <source>
        <dbReference type="SAM" id="MobiDB-lite"/>
    </source>
</evidence>
<evidence type="ECO:0000313" key="8">
    <source>
        <dbReference type="EMBL" id="KAF7768589.1"/>
    </source>
</evidence>
<evidence type="ECO:0000256" key="5">
    <source>
        <dbReference type="PIRSR" id="PIRSR607583-1"/>
    </source>
</evidence>
<proteinExistence type="predicted"/>
<evidence type="ECO:0000256" key="4">
    <source>
        <dbReference type="ARBA" id="ARBA00023136"/>
    </source>
</evidence>
<dbReference type="PANTHER" id="PTHR12893:SF0">
    <property type="entry name" value="GRASP65"/>
    <property type="match status" value="1"/>
</dbReference>
<dbReference type="PROSITE" id="PS51865">
    <property type="entry name" value="PDZ_GRASP"/>
    <property type="match status" value="2"/>
</dbReference>
<comment type="subcellular location">
    <subcellularLocation>
        <location evidence="1">Golgi apparatus membrane</location>
    </subcellularLocation>
</comment>
<dbReference type="AlphaFoldDB" id="A0A8H7EZA8"/>
<keyword evidence="2" id="KW-0677">Repeat</keyword>
<keyword evidence="3" id="KW-0333">Golgi apparatus</keyword>
<feature type="binding site" evidence="5">
    <location>
        <position position="122"/>
    </location>
    <ligand>
        <name>Zn(2+)</name>
        <dbReference type="ChEBI" id="CHEBI:29105"/>
    </ligand>
</feature>
<feature type="domain" description="PDZ GRASP-type" evidence="7">
    <location>
        <begin position="130"/>
        <end position="219"/>
    </location>
</feature>
<name>A0A8H7EZA8_AGABI</name>
<comment type="caution">
    <text evidence="8">The sequence shown here is derived from an EMBL/GenBank/DDBJ whole genome shotgun (WGS) entry which is preliminary data.</text>
</comment>
<dbReference type="EMBL" id="JABXXO010000010">
    <property type="protein sequence ID" value="KAF7768589.1"/>
    <property type="molecule type" value="Genomic_DNA"/>
</dbReference>
<evidence type="ECO:0000256" key="1">
    <source>
        <dbReference type="ARBA" id="ARBA00004394"/>
    </source>
</evidence>
<feature type="compositionally biased region" description="Pro residues" evidence="6">
    <location>
        <begin position="283"/>
        <end position="293"/>
    </location>
</feature>
<gene>
    <name evidence="8" type="ORF">Agabi119p4_7832</name>
</gene>
<evidence type="ECO:0000259" key="7">
    <source>
        <dbReference type="PROSITE" id="PS51865"/>
    </source>
</evidence>
<feature type="compositionally biased region" description="Polar residues" evidence="6">
    <location>
        <begin position="257"/>
        <end position="273"/>
    </location>
</feature>
<evidence type="ECO:0000313" key="9">
    <source>
        <dbReference type="Proteomes" id="UP000629468"/>
    </source>
</evidence>
<evidence type="ECO:0000256" key="3">
    <source>
        <dbReference type="ARBA" id="ARBA00023034"/>
    </source>
</evidence>